<organism evidence="7 8">
    <name type="scientific">Sphingobium terrigena</name>
    <dbReference type="NCBI Taxonomy" id="2304063"/>
    <lineage>
        <taxon>Bacteria</taxon>
        <taxon>Pseudomonadati</taxon>
        <taxon>Pseudomonadota</taxon>
        <taxon>Alphaproteobacteria</taxon>
        <taxon>Sphingomonadales</taxon>
        <taxon>Sphingomonadaceae</taxon>
        <taxon>Sphingobium</taxon>
    </lineage>
</organism>
<evidence type="ECO:0000256" key="3">
    <source>
        <dbReference type="ARBA" id="ARBA00023082"/>
    </source>
</evidence>
<keyword evidence="2" id="KW-0805">Transcription regulation</keyword>
<sequence length="212" mass="23214">MKDSGALPFRGQRGASERRGLAVSGGSSRSEPIADETLERLLALLETEYDLLLVRLSGALRSPDAAAEALHDAYLKLERGPAVGEIRNPLSYLYRMAINLAKNRRRHEMLFTPADAAAVVDLTDDAPDPERAATARLALARVLDALETLPAQRRDIFLAAWRDEKTQAEIAAKFGLHKRTVQKELARAERHLRTALCGESSCDSASATTTPR</sequence>
<dbReference type="EMBL" id="QVRA01000028">
    <property type="protein sequence ID" value="RJG52382.1"/>
    <property type="molecule type" value="Genomic_DNA"/>
</dbReference>
<evidence type="ECO:0000256" key="1">
    <source>
        <dbReference type="ARBA" id="ARBA00010641"/>
    </source>
</evidence>
<dbReference type="SUPFAM" id="SSF88659">
    <property type="entry name" value="Sigma3 and sigma4 domains of RNA polymerase sigma factors"/>
    <property type="match status" value="1"/>
</dbReference>
<dbReference type="OrthoDB" id="7190058at2"/>
<evidence type="ECO:0000259" key="6">
    <source>
        <dbReference type="Pfam" id="PF08281"/>
    </source>
</evidence>
<keyword evidence="3" id="KW-0731">Sigma factor</keyword>
<dbReference type="Gene3D" id="1.10.10.10">
    <property type="entry name" value="Winged helix-like DNA-binding domain superfamily/Winged helix DNA-binding domain"/>
    <property type="match status" value="1"/>
</dbReference>
<proteinExistence type="inferred from homology"/>
<evidence type="ECO:0000313" key="7">
    <source>
        <dbReference type="EMBL" id="RJG52382.1"/>
    </source>
</evidence>
<name>A0A418YMI2_9SPHN</name>
<reference evidence="7 8" key="1">
    <citation type="submission" date="2018-08" db="EMBL/GenBank/DDBJ databases">
        <title>Sphingobium sp. EO9.</title>
        <authorList>
            <person name="Park Y."/>
            <person name="Kim K.H."/>
            <person name="Jeon C.O."/>
        </authorList>
    </citation>
    <scope>NUCLEOTIDE SEQUENCE [LARGE SCALE GENOMIC DNA]</scope>
    <source>
        <strain evidence="7 8">EO9</strain>
    </source>
</reference>
<evidence type="ECO:0000313" key="8">
    <source>
        <dbReference type="Proteomes" id="UP000283469"/>
    </source>
</evidence>
<evidence type="ECO:0000256" key="2">
    <source>
        <dbReference type="ARBA" id="ARBA00023015"/>
    </source>
</evidence>
<dbReference type="Pfam" id="PF08281">
    <property type="entry name" value="Sigma70_r4_2"/>
    <property type="match status" value="1"/>
</dbReference>
<evidence type="ECO:0000256" key="4">
    <source>
        <dbReference type="ARBA" id="ARBA00023163"/>
    </source>
</evidence>
<dbReference type="GO" id="GO:0006352">
    <property type="term" value="P:DNA-templated transcription initiation"/>
    <property type="evidence" value="ECO:0007669"/>
    <property type="project" value="InterPro"/>
</dbReference>
<dbReference type="GO" id="GO:0003677">
    <property type="term" value="F:DNA binding"/>
    <property type="evidence" value="ECO:0007669"/>
    <property type="project" value="InterPro"/>
</dbReference>
<dbReference type="RefSeq" id="WP_119749752.1">
    <property type="nucleotide sequence ID" value="NZ_QVRA01000028.1"/>
</dbReference>
<dbReference type="InterPro" id="IPR036388">
    <property type="entry name" value="WH-like_DNA-bd_sf"/>
</dbReference>
<dbReference type="Proteomes" id="UP000283469">
    <property type="component" value="Unassembled WGS sequence"/>
</dbReference>
<dbReference type="InterPro" id="IPR013325">
    <property type="entry name" value="RNA_pol_sigma_r2"/>
</dbReference>
<keyword evidence="4" id="KW-0804">Transcription</keyword>
<feature type="domain" description="RNA polymerase sigma factor 70 region 4 type 2" evidence="6">
    <location>
        <begin position="141"/>
        <end position="192"/>
    </location>
</feature>
<dbReference type="PANTHER" id="PTHR43133:SF63">
    <property type="entry name" value="RNA POLYMERASE SIGMA FACTOR FECI-RELATED"/>
    <property type="match status" value="1"/>
</dbReference>
<keyword evidence="8" id="KW-1185">Reference proteome</keyword>
<protein>
    <submittedName>
        <fullName evidence="7">Sigma-70 family RNA polymerase sigma factor</fullName>
    </submittedName>
</protein>
<dbReference type="InterPro" id="IPR014284">
    <property type="entry name" value="RNA_pol_sigma-70_dom"/>
</dbReference>
<dbReference type="GO" id="GO:0016987">
    <property type="term" value="F:sigma factor activity"/>
    <property type="evidence" value="ECO:0007669"/>
    <property type="project" value="UniProtKB-KW"/>
</dbReference>
<dbReference type="PANTHER" id="PTHR43133">
    <property type="entry name" value="RNA POLYMERASE ECF-TYPE SIGMA FACTO"/>
    <property type="match status" value="1"/>
</dbReference>
<dbReference type="NCBIfam" id="TIGR02937">
    <property type="entry name" value="sigma70-ECF"/>
    <property type="match status" value="1"/>
</dbReference>
<dbReference type="InterPro" id="IPR013249">
    <property type="entry name" value="RNA_pol_sigma70_r4_t2"/>
</dbReference>
<dbReference type="Gene3D" id="1.10.1740.10">
    <property type="match status" value="1"/>
</dbReference>
<feature type="region of interest" description="Disordered" evidence="5">
    <location>
        <begin position="1"/>
        <end position="30"/>
    </location>
</feature>
<comment type="similarity">
    <text evidence="1">Belongs to the sigma-70 factor family. ECF subfamily.</text>
</comment>
<dbReference type="AlphaFoldDB" id="A0A418YMI2"/>
<comment type="caution">
    <text evidence="7">The sequence shown here is derived from an EMBL/GenBank/DDBJ whole genome shotgun (WGS) entry which is preliminary data.</text>
</comment>
<dbReference type="InterPro" id="IPR013324">
    <property type="entry name" value="RNA_pol_sigma_r3/r4-like"/>
</dbReference>
<dbReference type="SUPFAM" id="SSF88946">
    <property type="entry name" value="Sigma2 domain of RNA polymerase sigma factors"/>
    <property type="match status" value="1"/>
</dbReference>
<accession>A0A418YMI2</accession>
<gene>
    <name evidence="7" type="ORF">D0Z70_20395</name>
</gene>
<dbReference type="InterPro" id="IPR039425">
    <property type="entry name" value="RNA_pol_sigma-70-like"/>
</dbReference>
<dbReference type="CDD" id="cd06171">
    <property type="entry name" value="Sigma70_r4"/>
    <property type="match status" value="1"/>
</dbReference>
<evidence type="ECO:0000256" key="5">
    <source>
        <dbReference type="SAM" id="MobiDB-lite"/>
    </source>
</evidence>